<reference evidence="3 4" key="1">
    <citation type="submission" date="2011-10" db="EMBL/GenBank/DDBJ databases">
        <title>The Improved High-Quality Draft genome of Methanoplanus limicola DSM 2279.</title>
        <authorList>
            <consortium name="US DOE Joint Genome Institute (JGI-PGF)"/>
            <person name="Lucas S."/>
            <person name="Copeland A."/>
            <person name="Lapidus A."/>
            <person name="Glavina del Rio T."/>
            <person name="Dalin E."/>
            <person name="Tice H."/>
            <person name="Bruce D."/>
            <person name="Goodwin L."/>
            <person name="Pitluck S."/>
            <person name="Peters L."/>
            <person name="Mikhailova N."/>
            <person name="Lu M."/>
            <person name="Kyrpides N."/>
            <person name="Mavromatis K."/>
            <person name="Ivanova N."/>
            <person name="Markowitz V."/>
            <person name="Cheng J.-F."/>
            <person name="Hugenholtz P."/>
            <person name="Woyke T."/>
            <person name="Wu D."/>
            <person name="Wirth R."/>
            <person name="Brambilla E.-M."/>
            <person name="Klenk H.-P."/>
            <person name="Eisen J.A."/>
        </authorList>
    </citation>
    <scope>NUCLEOTIDE SEQUENCE [LARGE SCALE GENOMIC DNA]</scope>
    <source>
        <strain evidence="3 4">DSM 2279</strain>
    </source>
</reference>
<evidence type="ECO:0000313" key="3">
    <source>
        <dbReference type="EMBL" id="EHQ35696.1"/>
    </source>
</evidence>
<gene>
    <name evidence="3" type="ORF">Metlim_1595</name>
</gene>
<protein>
    <submittedName>
        <fullName evidence="3">Nucleoside recognition domain protein</fullName>
    </submittedName>
</protein>
<feature type="transmembrane region" description="Helical" evidence="1">
    <location>
        <begin position="302"/>
        <end position="320"/>
    </location>
</feature>
<dbReference type="OrthoDB" id="62718at2157"/>
<name>H1Z417_9EURY</name>
<proteinExistence type="predicted"/>
<evidence type="ECO:0000256" key="1">
    <source>
        <dbReference type="SAM" id="Phobius"/>
    </source>
</evidence>
<dbReference type="EMBL" id="CM001436">
    <property type="protein sequence ID" value="EHQ35696.1"/>
    <property type="molecule type" value="Genomic_DNA"/>
</dbReference>
<organism evidence="3 4">
    <name type="scientific">Methanoplanus limicola DSM 2279</name>
    <dbReference type="NCBI Taxonomy" id="937775"/>
    <lineage>
        <taxon>Archaea</taxon>
        <taxon>Methanobacteriati</taxon>
        <taxon>Methanobacteriota</taxon>
        <taxon>Stenosarchaea group</taxon>
        <taxon>Methanomicrobia</taxon>
        <taxon>Methanomicrobiales</taxon>
        <taxon>Methanomicrobiaceae</taxon>
        <taxon>Methanoplanus</taxon>
    </lineage>
</organism>
<dbReference type="PANTHER" id="PTHR38139:SF1">
    <property type="entry name" value="NUCLEOSIDE TRANSPORTER_FEOB GTPASE GATE DOMAIN-CONTAINING PROTEIN"/>
    <property type="match status" value="1"/>
</dbReference>
<dbReference type="AlphaFoldDB" id="H1Z417"/>
<dbReference type="InterPro" id="IPR011642">
    <property type="entry name" value="Gate_dom"/>
</dbReference>
<sequence length="321" mass="34930">MSYYVSFFIILEYLIKAVVLISIGIIFVNILNETGLIRKFEIISRPLSRISGLSYASSLSIVSMAINSTAGKSILAEYYREGKISQKEIVPSLLIGTFPTVLGESLLRVQFPTAIVLLGPVTGIIYTLLNLFSSFIQAAGAVIYSHMFVEKNTEPVGSKSIVRDADSGLKKINRVTLKAGVQKSLPRLKKIIPITAGAIMIFYLLSLAGFMDMIASIFGPVLNLIGLPGESTAALVAQFMHFSAGYAIVGTLMETGVLNMEQALVTLVMGSMVVITIIYLKYSFPLYLSLFGKDGFIITCKTYAVSMLAKIITIVLVFVLF</sequence>
<dbReference type="PANTHER" id="PTHR38139">
    <property type="entry name" value="GATE DOMAIN-CONTAINING PROTEIN"/>
    <property type="match status" value="1"/>
</dbReference>
<dbReference type="HOGENOM" id="CLU_048086_2_0_2"/>
<dbReference type="InParanoid" id="H1Z417"/>
<feature type="transmembrane region" description="Helical" evidence="1">
    <location>
        <begin position="191"/>
        <end position="211"/>
    </location>
</feature>
<evidence type="ECO:0000259" key="2">
    <source>
        <dbReference type="Pfam" id="PF07670"/>
    </source>
</evidence>
<feature type="transmembrane region" description="Helical" evidence="1">
    <location>
        <begin position="6"/>
        <end position="31"/>
    </location>
</feature>
<keyword evidence="1" id="KW-0472">Membrane</keyword>
<keyword evidence="4" id="KW-1185">Reference proteome</keyword>
<feature type="transmembrane region" description="Helical" evidence="1">
    <location>
        <begin position="231"/>
        <end position="252"/>
    </location>
</feature>
<dbReference type="Pfam" id="PF07670">
    <property type="entry name" value="Gate"/>
    <property type="match status" value="1"/>
</dbReference>
<dbReference type="Proteomes" id="UP000005741">
    <property type="component" value="Chromosome"/>
</dbReference>
<accession>H1Z417</accession>
<keyword evidence="1" id="KW-0812">Transmembrane</keyword>
<keyword evidence="1" id="KW-1133">Transmembrane helix</keyword>
<feature type="domain" description="Nucleoside transporter/FeoB GTPase Gate" evidence="2">
    <location>
        <begin position="188"/>
        <end position="277"/>
    </location>
</feature>
<dbReference type="InterPro" id="IPR038880">
    <property type="entry name" value="MJ0871-like"/>
</dbReference>
<feature type="transmembrane region" description="Helical" evidence="1">
    <location>
        <begin position="264"/>
        <end position="282"/>
    </location>
</feature>
<evidence type="ECO:0000313" key="4">
    <source>
        <dbReference type="Proteomes" id="UP000005741"/>
    </source>
</evidence>
<dbReference type="STRING" id="937775.Metlim_1595"/>